<evidence type="ECO:0000256" key="1">
    <source>
        <dbReference type="SAM" id="MobiDB-lite"/>
    </source>
</evidence>
<feature type="region of interest" description="Disordered" evidence="1">
    <location>
        <begin position="14"/>
        <end position="55"/>
    </location>
</feature>
<keyword evidence="3" id="KW-1185">Reference proteome</keyword>
<organism evidence="2 3">
    <name type="scientific">Dissostichus mawsoni</name>
    <name type="common">Antarctic cod</name>
    <dbReference type="NCBI Taxonomy" id="36200"/>
    <lineage>
        <taxon>Eukaryota</taxon>
        <taxon>Metazoa</taxon>
        <taxon>Chordata</taxon>
        <taxon>Craniata</taxon>
        <taxon>Vertebrata</taxon>
        <taxon>Euteleostomi</taxon>
        <taxon>Actinopterygii</taxon>
        <taxon>Neopterygii</taxon>
        <taxon>Teleostei</taxon>
        <taxon>Neoteleostei</taxon>
        <taxon>Acanthomorphata</taxon>
        <taxon>Eupercaria</taxon>
        <taxon>Perciformes</taxon>
        <taxon>Notothenioidei</taxon>
        <taxon>Nototheniidae</taxon>
        <taxon>Dissostichus</taxon>
    </lineage>
</organism>
<dbReference type="EMBL" id="JAAKFY010000026">
    <property type="protein sequence ID" value="KAF3833959.1"/>
    <property type="molecule type" value="Genomic_DNA"/>
</dbReference>
<dbReference type="Proteomes" id="UP000518266">
    <property type="component" value="Unassembled WGS sequence"/>
</dbReference>
<feature type="compositionally biased region" description="Basic residues" evidence="1">
    <location>
        <begin position="17"/>
        <end position="33"/>
    </location>
</feature>
<evidence type="ECO:0000313" key="3">
    <source>
        <dbReference type="Proteomes" id="UP000518266"/>
    </source>
</evidence>
<gene>
    <name evidence="2" type="ORF">F7725_025163</name>
</gene>
<evidence type="ECO:0000313" key="2">
    <source>
        <dbReference type="EMBL" id="KAF3833959.1"/>
    </source>
</evidence>
<name>A0A7J5XBA9_DISMA</name>
<proteinExistence type="predicted"/>
<accession>A0A7J5XBA9</accession>
<comment type="caution">
    <text evidence="2">The sequence shown here is derived from an EMBL/GenBank/DDBJ whole genome shotgun (WGS) entry which is preliminary data.</text>
</comment>
<protein>
    <submittedName>
        <fullName evidence="2">Uncharacterized protein</fullName>
    </submittedName>
</protein>
<sequence length="84" mass="9770">MCCREALTISLSLSDQRKKREPRHCHPVRHHQQTKSPQRDEAASQAASHHLNRLLKETHTERKEANAYFDQQVVKVTVDGDNRD</sequence>
<dbReference type="AlphaFoldDB" id="A0A7J5XBA9"/>
<reference evidence="2 3" key="1">
    <citation type="submission" date="2020-03" db="EMBL/GenBank/DDBJ databases">
        <title>Dissostichus mawsoni Genome sequencing and assembly.</title>
        <authorList>
            <person name="Park H."/>
        </authorList>
    </citation>
    <scope>NUCLEOTIDE SEQUENCE [LARGE SCALE GENOMIC DNA]</scope>
    <source>
        <strain evidence="2">DM0001</strain>
        <tissue evidence="2">Muscle</tissue>
    </source>
</reference>